<evidence type="ECO:0000256" key="1">
    <source>
        <dbReference type="ARBA" id="ARBA00009067"/>
    </source>
</evidence>
<reference evidence="5" key="1">
    <citation type="journal article" date="2019" name="Int. J. Syst. Evol. Microbiol.">
        <title>The Global Catalogue of Microorganisms (GCM) 10K type strain sequencing project: providing services to taxonomists for standard genome sequencing and annotation.</title>
        <authorList>
            <consortium name="The Broad Institute Genomics Platform"/>
            <consortium name="The Broad Institute Genome Sequencing Center for Infectious Disease"/>
            <person name="Wu L."/>
            <person name="Ma J."/>
        </authorList>
    </citation>
    <scope>NUCLEOTIDE SEQUENCE [LARGE SCALE GENOMIC DNA]</scope>
    <source>
        <strain evidence="5">CCUG 71848</strain>
    </source>
</reference>
<feature type="transmembrane region" description="Helical" evidence="2">
    <location>
        <begin position="49"/>
        <end position="69"/>
    </location>
</feature>
<dbReference type="GO" id="GO:0016787">
    <property type="term" value="F:hydrolase activity"/>
    <property type="evidence" value="ECO:0007669"/>
    <property type="project" value="UniProtKB-KW"/>
</dbReference>
<dbReference type="InterPro" id="IPR052710">
    <property type="entry name" value="CAAX_protease"/>
</dbReference>
<keyword evidence="2" id="KW-0812">Transmembrane</keyword>
<accession>A0ABW3PRL8</accession>
<organism evidence="4 5">
    <name type="scientific">Lentilactobacillus raoultii</name>
    <dbReference type="NCBI Taxonomy" id="1987503"/>
    <lineage>
        <taxon>Bacteria</taxon>
        <taxon>Bacillati</taxon>
        <taxon>Bacillota</taxon>
        <taxon>Bacilli</taxon>
        <taxon>Lactobacillales</taxon>
        <taxon>Lactobacillaceae</taxon>
        <taxon>Lentilactobacillus</taxon>
    </lineage>
</organism>
<keyword evidence="4" id="KW-0378">Hydrolase</keyword>
<protein>
    <submittedName>
        <fullName evidence="4">CPBP family intramembrane glutamic endopeptidase</fullName>
        <ecNumber evidence="4">3.4.-.-</ecNumber>
    </submittedName>
</protein>
<evidence type="ECO:0000313" key="5">
    <source>
        <dbReference type="Proteomes" id="UP001597156"/>
    </source>
</evidence>
<comment type="caution">
    <text evidence="4">The sequence shown here is derived from an EMBL/GenBank/DDBJ whole genome shotgun (WGS) entry which is preliminary data.</text>
</comment>
<evidence type="ECO:0000259" key="3">
    <source>
        <dbReference type="Pfam" id="PF02517"/>
    </source>
</evidence>
<feature type="transmembrane region" description="Helical" evidence="2">
    <location>
        <begin position="153"/>
        <end position="172"/>
    </location>
</feature>
<comment type="similarity">
    <text evidence="1">Belongs to the UPF0177 family.</text>
</comment>
<gene>
    <name evidence="4" type="ORF">ACFQ22_13685</name>
</gene>
<feature type="transmembrane region" description="Helical" evidence="2">
    <location>
        <begin position="89"/>
        <end position="110"/>
    </location>
</feature>
<evidence type="ECO:0000256" key="2">
    <source>
        <dbReference type="SAM" id="Phobius"/>
    </source>
</evidence>
<feature type="domain" description="CAAX prenyl protease 2/Lysostaphin resistance protein A-like" evidence="3">
    <location>
        <begin position="90"/>
        <end position="190"/>
    </location>
</feature>
<dbReference type="PANTHER" id="PTHR36435">
    <property type="entry name" value="SLR1288 PROTEIN"/>
    <property type="match status" value="1"/>
</dbReference>
<sequence length="190" mass="21286">MPYFRDINHAFWLRLLTQIVLAALAIVLLRKDLVADWKIFLSRFLKTLIIALIGYLSIMVVFLIAIPLFHSEMQAGDATANYVGQIAEVNPLVGIFENVCLAPFIEGLTFRTSLLKILNSLLKSKTLVVLLASFLFGLIHWDFSSASLFAPAQVFMIEIRSLVGIIICLVYIKSKNIYGSIFLHALANLI</sequence>
<proteinExistence type="inferred from homology"/>
<dbReference type="RefSeq" id="WP_162919786.1">
    <property type="nucleotide sequence ID" value="NZ_JBHTLH010000044.1"/>
</dbReference>
<feature type="transmembrane region" description="Helical" evidence="2">
    <location>
        <begin position="12"/>
        <end position="29"/>
    </location>
</feature>
<dbReference type="Proteomes" id="UP001597156">
    <property type="component" value="Unassembled WGS sequence"/>
</dbReference>
<keyword evidence="2" id="KW-0472">Membrane</keyword>
<name>A0ABW3PRL8_9LACO</name>
<dbReference type="Pfam" id="PF02517">
    <property type="entry name" value="Rce1-like"/>
    <property type="match status" value="1"/>
</dbReference>
<dbReference type="EC" id="3.4.-.-" evidence="4"/>
<feature type="transmembrane region" description="Helical" evidence="2">
    <location>
        <begin position="122"/>
        <end position="141"/>
    </location>
</feature>
<evidence type="ECO:0000313" key="4">
    <source>
        <dbReference type="EMBL" id="MFD1126392.1"/>
    </source>
</evidence>
<keyword evidence="5" id="KW-1185">Reference proteome</keyword>
<keyword evidence="2" id="KW-1133">Transmembrane helix</keyword>
<dbReference type="InterPro" id="IPR003675">
    <property type="entry name" value="Rce1/LyrA-like_dom"/>
</dbReference>
<dbReference type="PANTHER" id="PTHR36435:SF1">
    <property type="entry name" value="CAAX AMINO TERMINAL PROTEASE FAMILY PROTEIN"/>
    <property type="match status" value="1"/>
</dbReference>
<dbReference type="EMBL" id="JBHTLH010000044">
    <property type="protein sequence ID" value="MFD1126392.1"/>
    <property type="molecule type" value="Genomic_DNA"/>
</dbReference>